<name>A0A135ICH1_9GAMM</name>
<feature type="transmembrane region" description="Helical" evidence="1">
    <location>
        <begin position="16"/>
        <end position="37"/>
    </location>
</feature>
<dbReference type="RefSeq" id="WP_067410924.1">
    <property type="nucleotide sequence ID" value="NZ_LNTY01000006.1"/>
</dbReference>
<protein>
    <recommendedName>
        <fullName evidence="4">DUF4405 domain-containing protein</fullName>
    </recommendedName>
</protein>
<feature type="transmembrane region" description="Helical" evidence="1">
    <location>
        <begin position="43"/>
        <end position="65"/>
    </location>
</feature>
<sequence>MAIAKSIQKTASLDRAFASITMLVSFSGLSVTAFLMLNFDYSAPISTAHICFSLLFVSSLVLHLINNLPMLSHYWFKAKGPTLQLSLLFVSAITAGAALQVVPFKLLFEYEQSSKLDGQQRQINEVLKYDLLRYQHSITPTLIGDQSGKHQININLSVKQRLRDHLAAIWFEDEQGNVVQLLAQTVKGPYNDEQHIQQLLPHLHSKLGDVDPTSFMPLRGAENALVLSTTSNFDPKAHTLVMEYNAIGDSNRDYRAKRRGSVSEKDGQPSVVYHAELNSEVQWMLFSGQTNENGDLIDSRQKLTTVLEDFQQILVEVVSS</sequence>
<organism evidence="2 3">
    <name type="scientific">Enterovibrio coralii</name>
    <dbReference type="NCBI Taxonomy" id="294935"/>
    <lineage>
        <taxon>Bacteria</taxon>
        <taxon>Pseudomonadati</taxon>
        <taxon>Pseudomonadota</taxon>
        <taxon>Gammaproteobacteria</taxon>
        <taxon>Vibrionales</taxon>
        <taxon>Vibrionaceae</taxon>
        <taxon>Enterovibrio</taxon>
    </lineage>
</organism>
<keyword evidence="1" id="KW-0472">Membrane</keyword>
<evidence type="ECO:0008006" key="4">
    <source>
        <dbReference type="Google" id="ProtNLM"/>
    </source>
</evidence>
<dbReference type="OrthoDB" id="358935at2"/>
<dbReference type="EMBL" id="LNTY01000006">
    <property type="protein sequence ID" value="KXF83160.1"/>
    <property type="molecule type" value="Genomic_DNA"/>
</dbReference>
<dbReference type="Proteomes" id="UP000070529">
    <property type="component" value="Unassembled WGS sequence"/>
</dbReference>
<feature type="transmembrane region" description="Helical" evidence="1">
    <location>
        <begin position="85"/>
        <end position="108"/>
    </location>
</feature>
<dbReference type="AlphaFoldDB" id="A0A135ICH1"/>
<gene>
    <name evidence="2" type="ORF">ATN88_05520</name>
</gene>
<keyword evidence="3" id="KW-1185">Reference proteome</keyword>
<comment type="caution">
    <text evidence="2">The sequence shown here is derived from an EMBL/GenBank/DDBJ whole genome shotgun (WGS) entry which is preliminary data.</text>
</comment>
<evidence type="ECO:0000313" key="3">
    <source>
        <dbReference type="Proteomes" id="UP000070529"/>
    </source>
</evidence>
<accession>A0A135ICH1</accession>
<evidence type="ECO:0000313" key="2">
    <source>
        <dbReference type="EMBL" id="KXF83160.1"/>
    </source>
</evidence>
<keyword evidence="1" id="KW-0812">Transmembrane</keyword>
<proteinExistence type="predicted"/>
<evidence type="ECO:0000256" key="1">
    <source>
        <dbReference type="SAM" id="Phobius"/>
    </source>
</evidence>
<keyword evidence="1" id="KW-1133">Transmembrane helix</keyword>
<reference evidence="2 3" key="1">
    <citation type="submission" date="2015-11" db="EMBL/GenBank/DDBJ databases">
        <title>Genomic Taxonomy of the Vibrionaceae.</title>
        <authorList>
            <person name="Gomez-Gil B."/>
            <person name="Enciso-Ibarra J."/>
        </authorList>
    </citation>
    <scope>NUCLEOTIDE SEQUENCE [LARGE SCALE GENOMIC DNA]</scope>
    <source>
        <strain evidence="2 3">CAIM 912</strain>
    </source>
</reference>